<dbReference type="EMBL" id="AMFJ01000037">
    <property type="protein sequence ID" value="EKE30137.1"/>
    <property type="molecule type" value="Genomic_DNA"/>
</dbReference>
<organism evidence="2">
    <name type="scientific">uncultured bacterium</name>
    <name type="common">gcode 4</name>
    <dbReference type="NCBI Taxonomy" id="1234023"/>
    <lineage>
        <taxon>Bacteria</taxon>
        <taxon>environmental samples</taxon>
    </lineage>
</organism>
<name>K2G754_9BACT</name>
<dbReference type="AlphaFoldDB" id="K2G754"/>
<gene>
    <name evidence="2" type="ORF">ACD_2C00037G0001</name>
</gene>
<keyword evidence="1" id="KW-0472">Membrane</keyword>
<accession>K2G754</accession>
<proteinExistence type="predicted"/>
<protein>
    <submittedName>
        <fullName evidence="2">Uncharacterized protein</fullName>
    </submittedName>
</protein>
<evidence type="ECO:0000256" key="1">
    <source>
        <dbReference type="SAM" id="Phobius"/>
    </source>
</evidence>
<evidence type="ECO:0000313" key="2">
    <source>
        <dbReference type="EMBL" id="EKE30137.1"/>
    </source>
</evidence>
<reference evidence="2" key="1">
    <citation type="journal article" date="2012" name="Science">
        <title>Fermentation, hydrogen, and sulfur metabolism in multiple uncultivated bacterial phyla.</title>
        <authorList>
            <person name="Wrighton K.C."/>
            <person name="Thomas B.C."/>
            <person name="Sharon I."/>
            <person name="Miller C.S."/>
            <person name="Castelle C.J."/>
            <person name="VerBerkmoes N.C."/>
            <person name="Wilkins M.J."/>
            <person name="Hettich R.L."/>
            <person name="Lipton M.S."/>
            <person name="Williams K.H."/>
            <person name="Long P.E."/>
            <person name="Banfield J.F."/>
        </authorList>
    </citation>
    <scope>NUCLEOTIDE SEQUENCE [LARGE SCALE GENOMIC DNA]</scope>
</reference>
<keyword evidence="1" id="KW-0812">Transmembrane</keyword>
<feature type="transmembrane region" description="Helical" evidence="1">
    <location>
        <begin position="204"/>
        <end position="221"/>
    </location>
</feature>
<comment type="caution">
    <text evidence="2">The sequence shown here is derived from an EMBL/GenBank/DDBJ whole genome shotgun (WGS) entry which is preliminary data.</text>
</comment>
<feature type="transmembrane region" description="Helical" evidence="1">
    <location>
        <begin position="241"/>
        <end position="259"/>
    </location>
</feature>
<keyword evidence="1" id="KW-1133">Transmembrane helix</keyword>
<sequence length="712" mass="83163">MAHNLEQHSKSPEQQKKWTDVQIMREKGKLRLSPEKVSATVATIKQTYESLPLPQTKAKLLFRSGAAPISATWSNEYYKEKWFVKEKPFVPAFDKRDEIKRVEAMVQKANKWKLWSNESAIIHDTVAYLENIQDKLTQNWRPKPENEYIYMQISSKALSLAWKPHIDAKQVKAGLWNIVKDVSKWISEEMGWMKDALSPLDPTLYIYWLVNFALSVWFELMPGSSEKLDFWLNEKTDEWHWLAWAATLWALAWAILVLYKKWKIKEATAKLKEFAQLSWAKLQKIWAGWAKEVWVVWKTVEAKAAKEWTRISSEVKEFYKSTFSNDIPASIKHENPVAWIDTKWKIFYNKAQFESKLWVKIDISDWAPLFDGLPLKNHPKANLIIGELKNLKSHEVTHRVLEAYWLKNSITMKINWVSTILPQEQIARIIDWSVKLSKEELVNLEHVLQAKIPGFNLLNKAWNIDPKFVRRLDTKTISKADKWWADMSRMKEAAKTWNTPRMWIIDTEYISTWFKSMEESGGFDKLKGVLEKNWIAFPDFQKWDQVSSFLELSKKIINRWNEDCVRTLGELFNKSNLASFIGEKYQFSGTDAVGSLLKMIDTRLRRSETLWNAIITGEMFGKIPHEANLANIASNLKLGSESRKVFDSIQNSLSKSELPSADLLGAIWIDIRHGAWDIVKRWVYDEAIHLNGEKKNLISALKERVRQISTKL</sequence>